<dbReference type="AlphaFoldDB" id="A0A1H6DHT9"/>
<reference evidence="3" key="1">
    <citation type="submission" date="2016-10" db="EMBL/GenBank/DDBJ databases">
        <authorList>
            <person name="Varghese N."/>
            <person name="Submissions S."/>
        </authorList>
    </citation>
    <scope>NUCLEOTIDE SEQUENCE [LARGE SCALE GENOMIC DNA]</scope>
    <source>
        <strain evidence="3">DSM 43163</strain>
    </source>
</reference>
<evidence type="ECO:0000313" key="3">
    <source>
        <dbReference type="Proteomes" id="UP000236723"/>
    </source>
</evidence>
<gene>
    <name evidence="2" type="ORF">SAMN04489712_11759</name>
</gene>
<evidence type="ECO:0000313" key="2">
    <source>
        <dbReference type="EMBL" id="SEG84732.1"/>
    </source>
</evidence>
<name>A0A1H6DHT9_9ACTN</name>
<protein>
    <submittedName>
        <fullName evidence="2">Uncharacterized protein</fullName>
    </submittedName>
</protein>
<evidence type="ECO:0000256" key="1">
    <source>
        <dbReference type="SAM" id="MobiDB-lite"/>
    </source>
</evidence>
<feature type="region of interest" description="Disordered" evidence="1">
    <location>
        <begin position="179"/>
        <end position="201"/>
    </location>
</feature>
<feature type="region of interest" description="Disordered" evidence="1">
    <location>
        <begin position="221"/>
        <end position="245"/>
    </location>
</feature>
<dbReference type="Proteomes" id="UP000236723">
    <property type="component" value="Unassembled WGS sequence"/>
</dbReference>
<sequence>MEEQPHSRPLFNASAVPRHRTGQPETVRRTTAPAGSANTTSAGVKVENRISSSRPRSGERPQPLQLIIGEQPSRHPPSRSCPCINGTNRGTPITDRPENPYRRRSGISVVVPSRTTDTPGGGEVPADRWSVQAGERGAGNSSTQGSPRSTATPGRAGTGAQGALVMRHLVGVAQSLERVSGMPCGRPPNTTGTGWTSLTGSQGRLQIHPAGLHDQRRRIRDVLERHPASHAAGPGRPCDRANRGE</sequence>
<feature type="region of interest" description="Disordered" evidence="1">
    <location>
        <begin position="1"/>
        <end position="159"/>
    </location>
</feature>
<accession>A0A1H6DHT9</accession>
<proteinExistence type="predicted"/>
<feature type="compositionally biased region" description="Low complexity" evidence="1">
    <location>
        <begin position="190"/>
        <end position="201"/>
    </location>
</feature>
<keyword evidence="3" id="KW-1185">Reference proteome</keyword>
<dbReference type="EMBL" id="FNVO01000017">
    <property type="protein sequence ID" value="SEG84732.1"/>
    <property type="molecule type" value="Genomic_DNA"/>
</dbReference>
<organism evidence="2 3">
    <name type="scientific">Thermomonospora echinospora</name>
    <dbReference type="NCBI Taxonomy" id="1992"/>
    <lineage>
        <taxon>Bacteria</taxon>
        <taxon>Bacillati</taxon>
        <taxon>Actinomycetota</taxon>
        <taxon>Actinomycetes</taxon>
        <taxon>Streptosporangiales</taxon>
        <taxon>Thermomonosporaceae</taxon>
        <taxon>Thermomonospora</taxon>
    </lineage>
</organism>
<feature type="compositionally biased region" description="Polar residues" evidence="1">
    <location>
        <begin position="139"/>
        <end position="152"/>
    </location>
</feature>